<dbReference type="NCBIfam" id="NF006762">
    <property type="entry name" value="PRK09283.1"/>
    <property type="match status" value="1"/>
</dbReference>
<comment type="subunit">
    <text evidence="17">Homooctamer.</text>
</comment>
<evidence type="ECO:0000256" key="18">
    <source>
        <dbReference type="RuleBase" id="RU004161"/>
    </source>
</evidence>
<comment type="cofactor">
    <cofactor evidence="1">
        <name>Mg(2+)</name>
        <dbReference type="ChEBI" id="CHEBI:18420"/>
    </cofactor>
</comment>
<evidence type="ECO:0000256" key="8">
    <source>
        <dbReference type="ARBA" id="ARBA00022723"/>
    </source>
</evidence>
<evidence type="ECO:0000256" key="9">
    <source>
        <dbReference type="ARBA" id="ARBA00022842"/>
    </source>
</evidence>
<evidence type="ECO:0000256" key="19">
    <source>
        <dbReference type="SAM" id="MobiDB-lite"/>
    </source>
</evidence>
<keyword evidence="9" id="KW-0460">Magnesium</keyword>
<evidence type="ECO:0000256" key="11">
    <source>
        <dbReference type="ARBA" id="ARBA00023133"/>
    </source>
</evidence>
<evidence type="ECO:0000256" key="4">
    <source>
        <dbReference type="ARBA" id="ARBA00008055"/>
    </source>
</evidence>
<keyword evidence="5" id="KW-0150">Chloroplast</keyword>
<dbReference type="GO" id="GO:0006783">
    <property type="term" value="P:heme biosynthetic process"/>
    <property type="evidence" value="ECO:0007669"/>
    <property type="project" value="UniProtKB-KW"/>
</dbReference>
<evidence type="ECO:0000256" key="15">
    <source>
        <dbReference type="ARBA" id="ARBA00025628"/>
    </source>
</evidence>
<dbReference type="InterPro" id="IPR030656">
    <property type="entry name" value="ALAD_AS"/>
</dbReference>
<comment type="function">
    <text evidence="15">Catalyzes an early step in the biosynthesis of tetrapyrroles. Binds two molecules of 5-aminolevulinate per subunit, each at a distinct site, and catalyzes their condensation to form porphobilinogen.</text>
</comment>
<dbReference type="PANTHER" id="PTHR11458:SF0">
    <property type="entry name" value="DELTA-AMINOLEVULINIC ACID DEHYDRATASE"/>
    <property type="match status" value="1"/>
</dbReference>
<dbReference type="SMART" id="SM01004">
    <property type="entry name" value="ALAD"/>
    <property type="match status" value="1"/>
</dbReference>
<accession>A0AAD5DJD7</accession>
<evidence type="ECO:0000256" key="17">
    <source>
        <dbReference type="RuleBase" id="RU000515"/>
    </source>
</evidence>
<name>A0AAD5DJD7_9CHLO</name>
<dbReference type="Gene3D" id="3.20.20.70">
    <property type="entry name" value="Aldolase class I"/>
    <property type="match status" value="1"/>
</dbReference>
<dbReference type="GO" id="GO:0009507">
    <property type="term" value="C:chloroplast"/>
    <property type="evidence" value="ECO:0007669"/>
    <property type="project" value="UniProtKB-SubCell"/>
</dbReference>
<evidence type="ECO:0000313" key="21">
    <source>
        <dbReference type="Proteomes" id="UP001205105"/>
    </source>
</evidence>
<evidence type="ECO:0000313" key="20">
    <source>
        <dbReference type="EMBL" id="KAI7836625.1"/>
    </source>
</evidence>
<keyword evidence="12" id="KW-0149">Chlorophyll biosynthesis</keyword>
<dbReference type="PRINTS" id="PR00144">
    <property type="entry name" value="DALDHYDRTASE"/>
</dbReference>
<comment type="similarity">
    <text evidence="4 18">Belongs to the ALAD family.</text>
</comment>
<dbReference type="GO" id="GO:0015995">
    <property type="term" value="P:chlorophyll biosynthetic process"/>
    <property type="evidence" value="ECO:0007669"/>
    <property type="project" value="UniProtKB-KW"/>
</dbReference>
<dbReference type="EMBL" id="JADXDR010000180">
    <property type="protein sequence ID" value="KAI7836625.1"/>
    <property type="molecule type" value="Genomic_DNA"/>
</dbReference>
<comment type="subcellular location">
    <subcellularLocation>
        <location evidence="2">Plastid</location>
        <location evidence="2">Chloroplast</location>
    </subcellularLocation>
</comment>
<dbReference type="InterPro" id="IPR013785">
    <property type="entry name" value="Aldolase_TIM"/>
</dbReference>
<dbReference type="InterPro" id="IPR001731">
    <property type="entry name" value="ALAD"/>
</dbReference>
<dbReference type="AlphaFoldDB" id="A0AAD5DJD7"/>
<keyword evidence="14 17" id="KW-0627">Porphyrin biosynthesis</keyword>
<feature type="region of interest" description="Disordered" evidence="19">
    <location>
        <begin position="37"/>
        <end position="66"/>
    </location>
</feature>
<dbReference type="SUPFAM" id="SSF51569">
    <property type="entry name" value="Aldolase"/>
    <property type="match status" value="1"/>
</dbReference>
<protein>
    <recommendedName>
        <fullName evidence="17">Delta-aminolevulinic acid dehydratase</fullName>
        <ecNumber evidence="17">4.2.1.24</ecNumber>
    </recommendedName>
</protein>
<dbReference type="CDD" id="cd04823">
    <property type="entry name" value="ALAD_PBGS_aspartate_rich"/>
    <property type="match status" value="1"/>
</dbReference>
<organism evidence="20 21">
    <name type="scientific">Chlorella ohadii</name>
    <dbReference type="NCBI Taxonomy" id="2649997"/>
    <lineage>
        <taxon>Eukaryota</taxon>
        <taxon>Viridiplantae</taxon>
        <taxon>Chlorophyta</taxon>
        <taxon>core chlorophytes</taxon>
        <taxon>Trebouxiophyceae</taxon>
        <taxon>Chlorellales</taxon>
        <taxon>Chlorellaceae</taxon>
        <taxon>Chlorella clade</taxon>
        <taxon>Chlorella</taxon>
    </lineage>
</organism>
<evidence type="ECO:0000256" key="16">
    <source>
        <dbReference type="ARBA" id="ARBA00047651"/>
    </source>
</evidence>
<gene>
    <name evidence="20" type="ORF">COHA_009510</name>
</gene>
<dbReference type="EC" id="4.2.1.24" evidence="17"/>
<evidence type="ECO:0000256" key="13">
    <source>
        <dbReference type="ARBA" id="ARBA00023239"/>
    </source>
</evidence>
<evidence type="ECO:0000256" key="2">
    <source>
        <dbReference type="ARBA" id="ARBA00004229"/>
    </source>
</evidence>
<keyword evidence="8" id="KW-0479">Metal-binding</keyword>
<comment type="catalytic activity">
    <reaction evidence="16 17">
        <text>2 5-aminolevulinate = porphobilinogen + 2 H2O + H(+)</text>
        <dbReference type="Rhea" id="RHEA:24064"/>
        <dbReference type="ChEBI" id="CHEBI:15377"/>
        <dbReference type="ChEBI" id="CHEBI:15378"/>
        <dbReference type="ChEBI" id="CHEBI:58126"/>
        <dbReference type="ChEBI" id="CHEBI:356416"/>
        <dbReference type="EC" id="4.2.1.24"/>
    </reaction>
</comment>
<dbReference type="FunFam" id="3.20.20.70:FF:000101">
    <property type="entry name" value="Delta-aminolevulinic acid dehydratase"/>
    <property type="match status" value="1"/>
</dbReference>
<evidence type="ECO:0000256" key="5">
    <source>
        <dbReference type="ARBA" id="ARBA00022528"/>
    </source>
</evidence>
<keyword evidence="10" id="KW-0809">Transit peptide</keyword>
<dbReference type="GO" id="GO:0008270">
    <property type="term" value="F:zinc ion binding"/>
    <property type="evidence" value="ECO:0007669"/>
    <property type="project" value="TreeGrafter"/>
</dbReference>
<evidence type="ECO:0000256" key="3">
    <source>
        <dbReference type="ARBA" id="ARBA00004694"/>
    </source>
</evidence>
<reference evidence="20" key="1">
    <citation type="submission" date="2020-11" db="EMBL/GenBank/DDBJ databases">
        <title>Chlorella ohadii genome sequencing and assembly.</title>
        <authorList>
            <person name="Murik O."/>
            <person name="Treves H."/>
            <person name="Kedem I."/>
            <person name="Shotland Y."/>
            <person name="Kaplan A."/>
        </authorList>
    </citation>
    <scope>NUCLEOTIDE SEQUENCE</scope>
    <source>
        <strain evidence="20">1</strain>
    </source>
</reference>
<evidence type="ECO:0000256" key="1">
    <source>
        <dbReference type="ARBA" id="ARBA00001946"/>
    </source>
</evidence>
<comment type="caution">
    <text evidence="20">The sequence shown here is derived from an EMBL/GenBank/DDBJ whole genome shotgun (WGS) entry which is preliminary data.</text>
</comment>
<keyword evidence="6" id="KW-0021">Allosteric enzyme</keyword>
<proteinExistence type="inferred from homology"/>
<keyword evidence="7" id="KW-0934">Plastid</keyword>
<dbReference type="Proteomes" id="UP001205105">
    <property type="component" value="Unassembled WGS sequence"/>
</dbReference>
<evidence type="ECO:0000256" key="7">
    <source>
        <dbReference type="ARBA" id="ARBA00022640"/>
    </source>
</evidence>
<evidence type="ECO:0000256" key="12">
    <source>
        <dbReference type="ARBA" id="ARBA00023171"/>
    </source>
</evidence>
<evidence type="ECO:0000256" key="6">
    <source>
        <dbReference type="ARBA" id="ARBA00022533"/>
    </source>
</evidence>
<comment type="pathway">
    <text evidence="3">Porphyrin-containing compound metabolism; protoporphyrin-IX biosynthesis; coproporphyrinogen-III from 5-aminolevulinate: step 1/4.</text>
</comment>
<dbReference type="Pfam" id="PF00490">
    <property type="entry name" value="ALAD"/>
    <property type="match status" value="1"/>
</dbReference>
<dbReference type="GO" id="GO:0005829">
    <property type="term" value="C:cytosol"/>
    <property type="evidence" value="ECO:0007669"/>
    <property type="project" value="TreeGrafter"/>
</dbReference>
<keyword evidence="21" id="KW-1185">Reference proteome</keyword>
<evidence type="ECO:0000256" key="10">
    <source>
        <dbReference type="ARBA" id="ARBA00022946"/>
    </source>
</evidence>
<keyword evidence="13 17" id="KW-0456">Lyase</keyword>
<dbReference type="PROSITE" id="PS00169">
    <property type="entry name" value="D_ALA_DEHYDRATASE"/>
    <property type="match status" value="1"/>
</dbReference>
<sequence length="392" mass="43288">MACQLQTRAFTSAQSGAAPRRQLRVSAVAEVERAVPQTHRRGVPEGTPVVPVRDLPSRPRRNRKSETVRRAFSETYLDPANFILPVFVHDGEENIPIDSMPGVARLGWRHGLLDAVKEARSVGVNQVVIFPKTPEHLKTPTAEEAFNPNGLAQRTISLLKDTFPDLEVYTDVALDPYNSDGHDGIVSDEGVILNDETIEYLCRQAVSQARAGADCVSPSDMMDGRVSAIREALDSEGFTNVSIMAYTAKYASAFYGPFRDALASAPKPGQAHRRIPPNKKTYQQDPANYREALREAILDEQEGADIMMVKPGLPYLDVIRLLRDNSPLPIAAYHVSGEYAMLKAAAERGWLNEKDAVLEALLCLKRAGSDLILTYYATEAAKWMAADKPSWR</sequence>
<dbReference type="PANTHER" id="PTHR11458">
    <property type="entry name" value="DELTA-AMINOLEVULINIC ACID DEHYDRATASE"/>
    <property type="match status" value="1"/>
</dbReference>
<evidence type="ECO:0000256" key="14">
    <source>
        <dbReference type="ARBA" id="ARBA00023244"/>
    </source>
</evidence>
<keyword evidence="11" id="KW-0350">Heme biosynthesis</keyword>
<dbReference type="GO" id="GO:0004655">
    <property type="term" value="F:porphobilinogen synthase activity"/>
    <property type="evidence" value="ECO:0007669"/>
    <property type="project" value="UniProtKB-EC"/>
</dbReference>